<feature type="region of interest" description="Disordered" evidence="1">
    <location>
        <begin position="15"/>
        <end position="59"/>
    </location>
</feature>
<dbReference type="AlphaFoldDB" id="M3F416"/>
<feature type="compositionally biased region" description="Low complexity" evidence="1">
    <location>
        <begin position="134"/>
        <end position="148"/>
    </location>
</feature>
<evidence type="ECO:0000256" key="1">
    <source>
        <dbReference type="SAM" id="MobiDB-lite"/>
    </source>
</evidence>
<feature type="compositionally biased region" description="Low complexity" evidence="1">
    <location>
        <begin position="46"/>
        <end position="59"/>
    </location>
</feature>
<gene>
    <name evidence="2" type="ORF">SBD_2330</name>
</gene>
<feature type="compositionally biased region" description="Low complexity" evidence="1">
    <location>
        <begin position="99"/>
        <end position="115"/>
    </location>
</feature>
<sequence length="165" mass="17099">MESVRCLPPAFTRPRSLSAVSSRSSTFSSIPCSTNRVRNSDSTEVSNPGSSSSRPSAYFRSMPYRTRCAAARSVRFSANCNSVTSASWPGDQPGRPLVPNASANSASANNSPSSSRTRIANGTGPVPPPPAPPARSAQAPSATPSAASTFHTPLATGTPRRPLLP</sequence>
<protein>
    <submittedName>
        <fullName evidence="2">Uncharacterized protein</fullName>
    </submittedName>
</protein>
<reference evidence="3" key="1">
    <citation type="journal article" date="2013" name="Genome Announc.">
        <title>Draft Genome Sequence of Streptomyces bottropensis ATCC 25435, a Bottromycin-Producing Actinomycete.</title>
        <authorList>
            <person name="Zhang H."/>
            <person name="Zhou W."/>
            <person name="Zhuang Y."/>
            <person name="Liang X."/>
            <person name="Liu T."/>
        </authorList>
    </citation>
    <scope>NUCLEOTIDE SEQUENCE [LARGE SCALE GENOMIC DNA]</scope>
    <source>
        <strain evidence="3">ATCC 25435</strain>
    </source>
</reference>
<feature type="compositionally biased region" description="Low complexity" evidence="1">
    <location>
        <begin position="16"/>
        <end position="33"/>
    </location>
</feature>
<feature type="compositionally biased region" description="Polar residues" evidence="1">
    <location>
        <begin position="34"/>
        <end position="45"/>
    </location>
</feature>
<evidence type="ECO:0000313" key="2">
    <source>
        <dbReference type="EMBL" id="EMF56298.1"/>
    </source>
</evidence>
<dbReference type="Proteomes" id="UP000030760">
    <property type="component" value="Unassembled WGS sequence"/>
</dbReference>
<accession>M3F416</accession>
<proteinExistence type="predicted"/>
<organism evidence="2 3">
    <name type="scientific">Streptomyces bottropensis ATCC 25435</name>
    <dbReference type="NCBI Taxonomy" id="1054862"/>
    <lineage>
        <taxon>Bacteria</taxon>
        <taxon>Bacillati</taxon>
        <taxon>Actinomycetota</taxon>
        <taxon>Actinomycetes</taxon>
        <taxon>Kitasatosporales</taxon>
        <taxon>Streptomycetaceae</taxon>
        <taxon>Streptomyces</taxon>
    </lineage>
</organism>
<dbReference type="EMBL" id="KB405065">
    <property type="protein sequence ID" value="EMF56298.1"/>
    <property type="molecule type" value="Genomic_DNA"/>
</dbReference>
<name>M3F416_9ACTN</name>
<feature type="region of interest" description="Disordered" evidence="1">
    <location>
        <begin position="81"/>
        <end position="165"/>
    </location>
</feature>
<evidence type="ECO:0000313" key="3">
    <source>
        <dbReference type="Proteomes" id="UP000030760"/>
    </source>
</evidence>